<proteinExistence type="predicted"/>
<dbReference type="EMBL" id="CP064786">
    <property type="protein sequence ID" value="QSG01562.1"/>
    <property type="molecule type" value="Genomic_DNA"/>
</dbReference>
<reference evidence="1" key="1">
    <citation type="submission" date="2020-11" db="EMBL/GenBank/DDBJ databases">
        <title>Carbohydrate-dependent, anaerobic sulfur respiration: A novel catabolism in halophilic archaea.</title>
        <authorList>
            <person name="Sorokin D.Y."/>
            <person name="Messina E."/>
            <person name="Smedile F."/>
            <person name="La Cono V."/>
            <person name="Hallsworth J.E."/>
            <person name="Yakimov M.M."/>
        </authorList>
    </citation>
    <scope>NUCLEOTIDE SEQUENCE</scope>
    <source>
        <strain evidence="1">AArc-S</strain>
    </source>
</reference>
<dbReference type="GeneID" id="70683717"/>
<gene>
    <name evidence="1" type="ORF">AArcS_0331</name>
</gene>
<dbReference type="Proteomes" id="UP000663586">
    <property type="component" value="Chromosome"/>
</dbReference>
<protein>
    <submittedName>
        <fullName evidence="1">Uncharacterized protein</fullName>
    </submittedName>
</protein>
<dbReference type="KEGG" id="hara:AArcS_0331"/>
<keyword evidence="2" id="KW-1185">Reference proteome</keyword>
<sequence length="325" mass="38041">MNDTNSAEIDIEEVSEELTQECMRLFSQIFGQDIPSQTTEEQLQSAEDQVSELLEDWIQVAESKENDEEITEFMLTKYSKISGEILGMEPSNEDPLADFIEIYEQIEGIMNDMRECHEILGYPEYYDIVDSTCEELIYEGKATEFMEAIDESFPYDMRLFLQRVLSSYDEKLELILENPEIQNAETVETYLRMYERQCEIFKTTVPILIFSCELLNDREVDLGDLTGKRLGNYIDMVSAKSRSRINDFADSVDNEYRNSIAHNDYLVLPIENQVEFKYEEEPVDTLPFCEIRDLCVEIFCMNQSVFLIHTMLQNKQNKKAIEEIR</sequence>
<evidence type="ECO:0000313" key="1">
    <source>
        <dbReference type="EMBL" id="QSG01562.1"/>
    </source>
</evidence>
<dbReference type="RefSeq" id="WP_238478683.1">
    <property type="nucleotide sequence ID" value="NZ_CP064786.1"/>
</dbReference>
<accession>A0A897MME1</accession>
<organism evidence="1 2">
    <name type="scientific">Natranaeroarchaeum sulfidigenes</name>
    <dbReference type="NCBI Taxonomy" id="2784880"/>
    <lineage>
        <taxon>Archaea</taxon>
        <taxon>Methanobacteriati</taxon>
        <taxon>Methanobacteriota</taxon>
        <taxon>Stenosarchaea group</taxon>
        <taxon>Halobacteria</taxon>
        <taxon>Halobacteriales</taxon>
        <taxon>Natronoarchaeaceae</taxon>
        <taxon>Natranaeroarchaeum</taxon>
    </lineage>
</organism>
<name>A0A897MME1_9EURY</name>
<dbReference type="AlphaFoldDB" id="A0A897MME1"/>
<evidence type="ECO:0000313" key="2">
    <source>
        <dbReference type="Proteomes" id="UP000663586"/>
    </source>
</evidence>